<dbReference type="Proteomes" id="UP000306236">
    <property type="component" value="Unassembled WGS sequence"/>
</dbReference>
<dbReference type="EMBL" id="SSWX01000031">
    <property type="protein sequence ID" value="THJ30909.1"/>
    <property type="molecule type" value="Genomic_DNA"/>
</dbReference>
<proteinExistence type="predicted"/>
<name>A0A4S5BFV7_9BURK</name>
<sequence>MGLYLDESVSGRLVQKLLDALSTIPVGPDGTVDWQAAPAAKLQRTHDLAWALCDKIPAALHQLEAVLDSHEEIHGQTGQVAPAVFILVDLWAACQILAHEIKPFIEDYFVAPESEQEG</sequence>
<accession>A0A4S5BFV7</accession>
<keyword evidence="2" id="KW-1185">Reference proteome</keyword>
<organism evidence="1 2">
    <name type="scientific">Lampropedia aestuarii</name>
    <dbReference type="NCBI Taxonomy" id="2562762"/>
    <lineage>
        <taxon>Bacteria</taxon>
        <taxon>Pseudomonadati</taxon>
        <taxon>Pseudomonadota</taxon>
        <taxon>Betaproteobacteria</taxon>
        <taxon>Burkholderiales</taxon>
        <taxon>Comamonadaceae</taxon>
        <taxon>Lampropedia</taxon>
    </lineage>
</organism>
<dbReference type="RefSeq" id="WP_136407814.1">
    <property type="nucleotide sequence ID" value="NZ_SSWX01000031.1"/>
</dbReference>
<comment type="caution">
    <text evidence="1">The sequence shown here is derived from an EMBL/GenBank/DDBJ whole genome shotgun (WGS) entry which is preliminary data.</text>
</comment>
<protein>
    <submittedName>
        <fullName evidence="1">Uncharacterized protein</fullName>
    </submittedName>
</protein>
<dbReference type="AlphaFoldDB" id="A0A4S5BFV7"/>
<reference evidence="1 2" key="1">
    <citation type="submission" date="2019-04" db="EMBL/GenBank/DDBJ databases">
        <title>Lampropedia sp YIM MLB12 draf genome.</title>
        <authorList>
            <person name="Wang Y.-X."/>
        </authorList>
    </citation>
    <scope>NUCLEOTIDE SEQUENCE [LARGE SCALE GENOMIC DNA]</scope>
    <source>
        <strain evidence="1 2">YIM MLB12</strain>
    </source>
</reference>
<evidence type="ECO:0000313" key="1">
    <source>
        <dbReference type="EMBL" id="THJ30909.1"/>
    </source>
</evidence>
<gene>
    <name evidence="1" type="ORF">E8K88_16695</name>
</gene>
<evidence type="ECO:0000313" key="2">
    <source>
        <dbReference type="Proteomes" id="UP000306236"/>
    </source>
</evidence>